<dbReference type="InterPro" id="IPR027417">
    <property type="entry name" value="P-loop_NTPase"/>
</dbReference>
<protein>
    <submittedName>
        <fullName evidence="1">Uncharacterized protein</fullName>
    </submittedName>
</protein>
<dbReference type="EMBL" id="AUZX01000366">
    <property type="protein sequence ID" value="EQD80818.1"/>
    <property type="molecule type" value="Genomic_DNA"/>
</dbReference>
<sequence length="283" mass="30213">ESDLLELERICRAKHQVDTSNSSAIQCVHITQSHLPLAPGAAESVSLVSVGDFKNVNRLPPGQTIPLGAEIGLTVIYGENGAGKSGYARVIKKACRARGVQPIIRPNAFASAVAAKASADIVFKVGGAEVPVKWIDGVSADPRLANVFVFDASSAGHYVSEDSAAAFTPYGLDVLPTLSKVCDAIDERLKNDIAKKQSSITGAIANWKYDPNTQVGKLIQGLSATTKEADINTHTGLDEKQTQRLQDLRETLKADPPQKAKETRAAAARLDSFAKKMLAWQLI</sequence>
<accession>T1CG80</accession>
<name>T1CG80_9ZZZZ</name>
<reference evidence="1" key="1">
    <citation type="submission" date="2013-08" db="EMBL/GenBank/DDBJ databases">
        <authorList>
            <person name="Mendez C."/>
            <person name="Richter M."/>
            <person name="Ferrer M."/>
            <person name="Sanchez J."/>
        </authorList>
    </citation>
    <scope>NUCLEOTIDE SEQUENCE</scope>
</reference>
<gene>
    <name evidence="1" type="ORF">B1A_00485</name>
</gene>
<dbReference type="AlphaFoldDB" id="T1CG80"/>
<reference evidence="1" key="2">
    <citation type="journal article" date="2014" name="ISME J.">
        <title>Microbial stratification in low pH oxic and suboxic macroscopic growths along an acid mine drainage.</title>
        <authorList>
            <person name="Mendez-Garcia C."/>
            <person name="Mesa V."/>
            <person name="Sprenger R.R."/>
            <person name="Richter M."/>
            <person name="Diez M.S."/>
            <person name="Solano J."/>
            <person name="Bargiela R."/>
            <person name="Golyshina O.V."/>
            <person name="Manteca A."/>
            <person name="Ramos J.L."/>
            <person name="Gallego J.R."/>
            <person name="Llorente I."/>
            <person name="Martins Dos Santos V.A."/>
            <person name="Jensen O.N."/>
            <person name="Pelaez A.I."/>
            <person name="Sanchez J."/>
            <person name="Ferrer M."/>
        </authorList>
    </citation>
    <scope>NUCLEOTIDE SEQUENCE</scope>
</reference>
<comment type="caution">
    <text evidence="1">The sequence shown here is derived from an EMBL/GenBank/DDBJ whole genome shotgun (WGS) entry which is preliminary data.</text>
</comment>
<dbReference type="Gene3D" id="3.40.50.300">
    <property type="entry name" value="P-loop containing nucleotide triphosphate hydrolases"/>
    <property type="match status" value="1"/>
</dbReference>
<feature type="non-terminal residue" evidence="1">
    <location>
        <position position="1"/>
    </location>
</feature>
<organism evidence="1">
    <name type="scientific">mine drainage metagenome</name>
    <dbReference type="NCBI Taxonomy" id="410659"/>
    <lineage>
        <taxon>unclassified sequences</taxon>
        <taxon>metagenomes</taxon>
        <taxon>ecological metagenomes</taxon>
    </lineage>
</organism>
<proteinExistence type="predicted"/>
<evidence type="ECO:0000313" key="1">
    <source>
        <dbReference type="EMBL" id="EQD80818.1"/>
    </source>
</evidence>